<name>A0ABD1UWI2_9LAMI</name>
<dbReference type="EMBL" id="JBFOLJ010000006">
    <property type="protein sequence ID" value="KAL2529058.1"/>
    <property type="molecule type" value="Genomic_DNA"/>
</dbReference>
<dbReference type="InterPro" id="IPR013210">
    <property type="entry name" value="LRR_N_plant-typ"/>
</dbReference>
<sequence length="128" mass="14126">MLRFELLSLILQKHGKDEGFTTDLAGFDATGIFNAKFPTGAYRDDNGKPVVLECVREAERRIAGNLNIKLHISSANLIISSLCSIREAFKSQITSDPNKILAKNWSQGTSFCNWIGITCGTRHQRVGA</sequence>
<feature type="domain" description="Leucine-rich repeat-containing N-terminal plant-type" evidence="3">
    <location>
        <begin position="88"/>
        <end position="119"/>
    </location>
</feature>
<comment type="caution">
    <text evidence="4">The sequence shown here is derived from an EMBL/GenBank/DDBJ whole genome shotgun (WGS) entry which is preliminary data.</text>
</comment>
<dbReference type="Pfam" id="PF08263">
    <property type="entry name" value="LRRNT_2"/>
    <property type="match status" value="1"/>
</dbReference>
<accession>A0ABD1UWI2</accession>
<keyword evidence="2" id="KW-0677">Repeat</keyword>
<dbReference type="Gene3D" id="3.90.1150.10">
    <property type="entry name" value="Aspartate Aminotransferase, domain 1"/>
    <property type="match status" value="1"/>
</dbReference>
<keyword evidence="1" id="KW-0433">Leucine-rich repeat</keyword>
<evidence type="ECO:0000313" key="4">
    <source>
        <dbReference type="EMBL" id="KAL2529058.1"/>
    </source>
</evidence>
<evidence type="ECO:0000256" key="2">
    <source>
        <dbReference type="ARBA" id="ARBA00022737"/>
    </source>
</evidence>
<proteinExistence type="predicted"/>
<organism evidence="4 5">
    <name type="scientific">Forsythia ovata</name>
    <dbReference type="NCBI Taxonomy" id="205694"/>
    <lineage>
        <taxon>Eukaryota</taxon>
        <taxon>Viridiplantae</taxon>
        <taxon>Streptophyta</taxon>
        <taxon>Embryophyta</taxon>
        <taxon>Tracheophyta</taxon>
        <taxon>Spermatophyta</taxon>
        <taxon>Magnoliopsida</taxon>
        <taxon>eudicotyledons</taxon>
        <taxon>Gunneridae</taxon>
        <taxon>Pentapetalae</taxon>
        <taxon>asterids</taxon>
        <taxon>lamiids</taxon>
        <taxon>Lamiales</taxon>
        <taxon>Oleaceae</taxon>
        <taxon>Forsythieae</taxon>
        <taxon>Forsythia</taxon>
    </lineage>
</organism>
<reference evidence="5" key="1">
    <citation type="submission" date="2024-07" db="EMBL/GenBank/DDBJ databases">
        <title>Two chromosome-level genome assemblies of Korean endemic species Abeliophyllum distichum and Forsythia ovata (Oleaceae).</title>
        <authorList>
            <person name="Jang H."/>
        </authorList>
    </citation>
    <scope>NUCLEOTIDE SEQUENCE [LARGE SCALE GENOMIC DNA]</scope>
</reference>
<evidence type="ECO:0000313" key="5">
    <source>
        <dbReference type="Proteomes" id="UP001604277"/>
    </source>
</evidence>
<dbReference type="InterPro" id="IPR015422">
    <property type="entry name" value="PyrdxlP-dep_Trfase_small"/>
</dbReference>
<protein>
    <submittedName>
        <fullName evidence="4">LRR receptor-like serine/threonine-protein kinase</fullName>
    </submittedName>
</protein>
<keyword evidence="5" id="KW-1185">Reference proteome</keyword>
<gene>
    <name evidence="4" type="ORF">Fot_21659</name>
</gene>
<dbReference type="AlphaFoldDB" id="A0ABD1UWI2"/>
<dbReference type="Proteomes" id="UP001604277">
    <property type="component" value="Unassembled WGS sequence"/>
</dbReference>
<evidence type="ECO:0000256" key="1">
    <source>
        <dbReference type="ARBA" id="ARBA00022614"/>
    </source>
</evidence>
<evidence type="ECO:0000259" key="3">
    <source>
        <dbReference type="Pfam" id="PF08263"/>
    </source>
</evidence>